<protein>
    <submittedName>
        <fullName evidence="1">Uncharacterized protein</fullName>
    </submittedName>
</protein>
<keyword evidence="2" id="KW-1185">Reference proteome</keyword>
<dbReference type="AlphaFoldDB" id="A0AAW0A9W7"/>
<reference evidence="1 2" key="1">
    <citation type="journal article" date="2024" name="J Genomics">
        <title>Draft genome sequencing and assembly of Favolaschia claudopus CIRM-BRFM 2984 isolated from oak limbs.</title>
        <authorList>
            <person name="Navarro D."/>
            <person name="Drula E."/>
            <person name="Chaduli D."/>
            <person name="Cazenave R."/>
            <person name="Ahrendt S."/>
            <person name="Wang J."/>
            <person name="Lipzen A."/>
            <person name="Daum C."/>
            <person name="Barry K."/>
            <person name="Grigoriev I.V."/>
            <person name="Favel A."/>
            <person name="Rosso M.N."/>
            <person name="Martin F."/>
        </authorList>
    </citation>
    <scope>NUCLEOTIDE SEQUENCE [LARGE SCALE GENOMIC DNA]</scope>
    <source>
        <strain evidence="1 2">CIRM-BRFM 2984</strain>
    </source>
</reference>
<dbReference type="EMBL" id="JAWWNJ010000078">
    <property type="protein sequence ID" value="KAK7005560.1"/>
    <property type="molecule type" value="Genomic_DNA"/>
</dbReference>
<dbReference type="InterPro" id="IPR037056">
    <property type="entry name" value="RNase_H1_N_sf"/>
</dbReference>
<proteinExistence type="predicted"/>
<dbReference type="Gene3D" id="3.40.970.10">
    <property type="entry name" value="Ribonuclease H1, N-terminal domain"/>
    <property type="match status" value="1"/>
</dbReference>
<name>A0AAW0A9W7_9AGAR</name>
<evidence type="ECO:0000313" key="2">
    <source>
        <dbReference type="Proteomes" id="UP001362999"/>
    </source>
</evidence>
<comment type="caution">
    <text evidence="1">The sequence shown here is derived from an EMBL/GenBank/DDBJ whole genome shotgun (WGS) entry which is preliminary data.</text>
</comment>
<evidence type="ECO:0000313" key="1">
    <source>
        <dbReference type="EMBL" id="KAK7005560.1"/>
    </source>
</evidence>
<gene>
    <name evidence="1" type="ORF">R3P38DRAFT_2794723</name>
</gene>
<sequence>MRVSQPAATPTSSTPPDAIQELHIQRYVSAALDEVLVNSSKVQRNAVEIQQRVLAVHDRLEKEQAIAQDRSSSPLWRNETAATPSEVAKIHKKVADGSRTWWVVYVGREPGLYTTSDAQIKGCPNQQYRRKASKKEALNFYKEKYEAGEVEKWVEVY</sequence>
<organism evidence="1 2">
    <name type="scientific">Favolaschia claudopus</name>
    <dbReference type="NCBI Taxonomy" id="2862362"/>
    <lineage>
        <taxon>Eukaryota</taxon>
        <taxon>Fungi</taxon>
        <taxon>Dikarya</taxon>
        <taxon>Basidiomycota</taxon>
        <taxon>Agaricomycotina</taxon>
        <taxon>Agaricomycetes</taxon>
        <taxon>Agaricomycetidae</taxon>
        <taxon>Agaricales</taxon>
        <taxon>Marasmiineae</taxon>
        <taxon>Mycenaceae</taxon>
        <taxon>Favolaschia</taxon>
    </lineage>
</organism>
<dbReference type="Proteomes" id="UP001362999">
    <property type="component" value="Unassembled WGS sequence"/>
</dbReference>
<accession>A0AAW0A9W7</accession>